<protein>
    <submittedName>
        <fullName evidence="1">Uncharacterized protein</fullName>
    </submittedName>
</protein>
<sequence>MLILFYSFEKKNENPLSFLGIVYLFLKYSEFPLQTQVHLGV</sequence>
<gene>
    <name evidence="1" type="ORF">H206_05195</name>
</gene>
<dbReference type="Proteomes" id="UP000287853">
    <property type="component" value="Unassembled WGS sequence"/>
</dbReference>
<reference evidence="1 2" key="1">
    <citation type="submission" date="2017-01" db="EMBL/GenBank/DDBJ databases">
        <title>The cable genome- insights into the physiology and evolution of filamentous bacteria capable of sulfide oxidation via long distance electron transfer.</title>
        <authorList>
            <person name="Schreiber L."/>
            <person name="Bjerg J.T."/>
            <person name="Boggild A."/>
            <person name="Van De Vossenberg J."/>
            <person name="Meysman F."/>
            <person name="Nielsen L.P."/>
            <person name="Schramm A."/>
            <person name="Kjeldsen K.U."/>
        </authorList>
    </citation>
    <scope>NUCLEOTIDE SEQUENCE [LARGE SCALE GENOMIC DNA]</scope>
    <source>
        <strain evidence="1">MCF</strain>
    </source>
</reference>
<dbReference type="AlphaFoldDB" id="A0A3S3R216"/>
<dbReference type="EMBL" id="MTKO01000003">
    <property type="protein sequence ID" value="RWX48228.1"/>
    <property type="molecule type" value="Genomic_DNA"/>
</dbReference>
<proteinExistence type="predicted"/>
<comment type="caution">
    <text evidence="1">The sequence shown here is derived from an EMBL/GenBank/DDBJ whole genome shotgun (WGS) entry which is preliminary data.</text>
</comment>
<name>A0A3S3R216_9BACT</name>
<organism evidence="1 2">
    <name type="scientific">Candidatus Electrothrix aarhusensis</name>
    <dbReference type="NCBI Taxonomy" id="1859131"/>
    <lineage>
        <taxon>Bacteria</taxon>
        <taxon>Pseudomonadati</taxon>
        <taxon>Thermodesulfobacteriota</taxon>
        <taxon>Desulfobulbia</taxon>
        <taxon>Desulfobulbales</taxon>
        <taxon>Desulfobulbaceae</taxon>
        <taxon>Candidatus Electrothrix</taxon>
    </lineage>
</organism>
<evidence type="ECO:0000313" key="2">
    <source>
        <dbReference type="Proteomes" id="UP000287853"/>
    </source>
</evidence>
<evidence type="ECO:0000313" key="1">
    <source>
        <dbReference type="EMBL" id="RWX48228.1"/>
    </source>
</evidence>
<keyword evidence="2" id="KW-1185">Reference proteome</keyword>
<accession>A0A3S3R216</accession>